<dbReference type="RefSeq" id="WP_168875898.1">
    <property type="nucleotide sequence ID" value="NZ_JABAIM010000001.1"/>
</dbReference>
<dbReference type="SUPFAM" id="SSF52540">
    <property type="entry name" value="P-loop containing nucleoside triphosphate hydrolases"/>
    <property type="match status" value="1"/>
</dbReference>
<evidence type="ECO:0000259" key="1">
    <source>
        <dbReference type="Pfam" id="PF12476"/>
    </source>
</evidence>
<dbReference type="PANTHER" id="PTHR43581:SF2">
    <property type="entry name" value="EXCINUCLEASE ATPASE SUBUNIT"/>
    <property type="match status" value="1"/>
</dbReference>
<comment type="caution">
    <text evidence="3">The sequence shown here is derived from an EMBL/GenBank/DDBJ whole genome shotgun (WGS) entry which is preliminary data.</text>
</comment>
<dbReference type="InterPro" id="IPR003959">
    <property type="entry name" value="ATPase_AAA_core"/>
</dbReference>
<name>A0A847S3D7_9NEIS</name>
<dbReference type="AlphaFoldDB" id="A0A847S3D7"/>
<gene>
    <name evidence="3" type="ORF">HF682_03790</name>
</gene>
<reference evidence="3 4" key="1">
    <citation type="submission" date="2020-04" db="EMBL/GenBank/DDBJ databases">
        <title>Draft genome of Leeia sp. IMCC25680.</title>
        <authorList>
            <person name="Song J."/>
            <person name="Cho J.-C."/>
        </authorList>
    </citation>
    <scope>NUCLEOTIDE SEQUENCE [LARGE SCALE GENOMIC DNA]</scope>
    <source>
        <strain evidence="3 4">IMCC25680</strain>
    </source>
</reference>
<dbReference type="GO" id="GO:0005524">
    <property type="term" value="F:ATP binding"/>
    <property type="evidence" value="ECO:0007669"/>
    <property type="project" value="InterPro"/>
</dbReference>
<dbReference type="InterPro" id="IPR027417">
    <property type="entry name" value="P-loop_NTPase"/>
</dbReference>
<organism evidence="3 4">
    <name type="scientific">Leeia aquatica</name>
    <dbReference type="NCBI Taxonomy" id="2725557"/>
    <lineage>
        <taxon>Bacteria</taxon>
        <taxon>Pseudomonadati</taxon>
        <taxon>Pseudomonadota</taxon>
        <taxon>Betaproteobacteria</taxon>
        <taxon>Neisseriales</taxon>
        <taxon>Leeiaceae</taxon>
        <taxon>Leeia</taxon>
    </lineage>
</organism>
<dbReference type="PIRSF" id="PIRSF034888">
    <property type="entry name" value="P-loop_UCP034888"/>
    <property type="match status" value="1"/>
</dbReference>
<feature type="domain" description="DUF3696" evidence="1">
    <location>
        <begin position="399"/>
        <end position="443"/>
    </location>
</feature>
<dbReference type="InterPro" id="IPR022532">
    <property type="entry name" value="DUF3696"/>
</dbReference>
<sequence length="464" mass="52096">MLTSLHIKNFKAWQDTGPIRLAPLTVIFGANSAGKSSLGHLLLALKQTALSADRKRPLHLGDDNALIDLGTFEECLHNHDLLNTLEFELGWKIPGKELEARDPLTHDKFTGDELKISVTLSADYKKQPRVDKLTYQLLANSSVQLAVKYGRDDKERLAIKSSEYKFVRNTGRGWPLDDPDKFYRISDQSRARFQNAEFLSDFALSTEAALNSIYYLGPLREHPKRIYSWSGETPESVGQKGEFAVAAILAASAQNRRLNRRAKKPLSRFDAFIAQWLKDLGIIESFEVKPVAEGRKEYEVVVKTHATASEVKITDVGFGVSQVLPALVQAFYCPPNTTIWMEQPEIHLHPQVQAELADVFISATQVSENAKARNVQLIVESHSEHFLNRLQRRIAEGAIAPENVAVYFCRRAGAAAELEPLRLNMFGEIENWPENFFGDEMADISGRALAAMQRKKELAKEAPQ</sequence>
<dbReference type="EMBL" id="JABAIM010000001">
    <property type="protein sequence ID" value="NLR74274.1"/>
    <property type="molecule type" value="Genomic_DNA"/>
</dbReference>
<feature type="domain" description="ATPase AAA-type core" evidence="2">
    <location>
        <begin position="24"/>
        <end position="387"/>
    </location>
</feature>
<dbReference type="InterPro" id="IPR014592">
    <property type="entry name" value="P-loop_UCP034888"/>
</dbReference>
<accession>A0A847S3D7</accession>
<keyword evidence="4" id="KW-1185">Reference proteome</keyword>
<evidence type="ECO:0000313" key="4">
    <source>
        <dbReference type="Proteomes" id="UP000587991"/>
    </source>
</evidence>
<protein>
    <submittedName>
        <fullName evidence="3">DUF3696 domain-containing protein</fullName>
    </submittedName>
</protein>
<dbReference type="Pfam" id="PF12476">
    <property type="entry name" value="DUF3696"/>
    <property type="match status" value="1"/>
</dbReference>
<dbReference type="Pfam" id="PF13304">
    <property type="entry name" value="AAA_21"/>
    <property type="match status" value="1"/>
</dbReference>
<proteinExistence type="predicted"/>
<dbReference type="Proteomes" id="UP000587991">
    <property type="component" value="Unassembled WGS sequence"/>
</dbReference>
<dbReference type="InterPro" id="IPR051396">
    <property type="entry name" value="Bact_Antivir_Def_Nuclease"/>
</dbReference>
<dbReference type="Gene3D" id="3.40.50.300">
    <property type="entry name" value="P-loop containing nucleotide triphosphate hydrolases"/>
    <property type="match status" value="1"/>
</dbReference>
<dbReference type="GO" id="GO:0016887">
    <property type="term" value="F:ATP hydrolysis activity"/>
    <property type="evidence" value="ECO:0007669"/>
    <property type="project" value="InterPro"/>
</dbReference>
<evidence type="ECO:0000313" key="3">
    <source>
        <dbReference type="EMBL" id="NLR74274.1"/>
    </source>
</evidence>
<dbReference type="PANTHER" id="PTHR43581">
    <property type="entry name" value="ATP/GTP PHOSPHATASE"/>
    <property type="match status" value="1"/>
</dbReference>
<evidence type="ECO:0000259" key="2">
    <source>
        <dbReference type="Pfam" id="PF13304"/>
    </source>
</evidence>